<evidence type="ECO:0000313" key="2">
    <source>
        <dbReference type="EMBL" id="PIR86139.1"/>
    </source>
</evidence>
<dbReference type="PANTHER" id="PTHR40660:SF1">
    <property type="entry name" value="5'-PHOSPHATE OXIDASE PUTATIVE DOMAIN-CONTAINING PROTEIN-RELATED"/>
    <property type="match status" value="1"/>
</dbReference>
<comment type="caution">
    <text evidence="2">The sequence shown here is derived from an EMBL/GenBank/DDBJ whole genome shotgun (WGS) entry which is preliminary data.</text>
</comment>
<organism evidence="2 3">
    <name type="scientific">Candidatus Kaiserbacteria bacterium CG10_big_fil_rev_8_21_14_0_10_44_10</name>
    <dbReference type="NCBI Taxonomy" id="1974606"/>
    <lineage>
        <taxon>Bacteria</taxon>
        <taxon>Candidatus Kaiseribacteriota</taxon>
    </lineage>
</organism>
<proteinExistence type="predicted"/>
<gene>
    <name evidence="2" type="ORF">COU14_00560</name>
</gene>
<dbReference type="EMBL" id="PFBG01000006">
    <property type="protein sequence ID" value="PIR86139.1"/>
    <property type="molecule type" value="Genomic_DNA"/>
</dbReference>
<dbReference type="AlphaFoldDB" id="A0A2H0UIB0"/>
<sequence>MYYYIDNYQYNITDNNNYLEVCEEIRMQLPNEVLEIINDADNKVLATIGEDGPNVIPLSMVIVDGDDIIVCDCFMDKTTKNLSQDSRAAMAFWKGFVGVQIKGHISYETSGEHFDRYTVWLREKHADRTLRGVLVMSAEEIFDLAPSNAGVKLV</sequence>
<dbReference type="InterPro" id="IPR012349">
    <property type="entry name" value="Split_barrel_FMN-bd"/>
</dbReference>
<dbReference type="SUPFAM" id="SSF50475">
    <property type="entry name" value="FMN-binding split barrel"/>
    <property type="match status" value="1"/>
</dbReference>
<name>A0A2H0UIB0_9BACT</name>
<evidence type="ECO:0000313" key="3">
    <source>
        <dbReference type="Proteomes" id="UP000229612"/>
    </source>
</evidence>
<dbReference type="Proteomes" id="UP000229612">
    <property type="component" value="Unassembled WGS sequence"/>
</dbReference>
<dbReference type="Gene3D" id="2.30.110.10">
    <property type="entry name" value="Electron Transport, Fmn-binding Protein, Chain A"/>
    <property type="match status" value="1"/>
</dbReference>
<accession>A0A2H0UIB0</accession>
<evidence type="ECO:0000259" key="1">
    <source>
        <dbReference type="Pfam" id="PF01243"/>
    </source>
</evidence>
<protein>
    <recommendedName>
        <fullName evidence="1">Pyridoxamine 5'-phosphate oxidase N-terminal domain-containing protein</fullName>
    </recommendedName>
</protein>
<dbReference type="InterPro" id="IPR011576">
    <property type="entry name" value="Pyridox_Oxase_N"/>
</dbReference>
<dbReference type="PANTHER" id="PTHR40660">
    <property type="entry name" value="5'-PHOSPHATE OXIDASE PUTATIVE DOMAIN-CONTAINING PROTEIN-RELATED"/>
    <property type="match status" value="1"/>
</dbReference>
<dbReference type="Pfam" id="PF01243">
    <property type="entry name" value="PNPOx_N"/>
    <property type="match status" value="1"/>
</dbReference>
<feature type="domain" description="Pyridoxamine 5'-phosphate oxidase N-terminal" evidence="1">
    <location>
        <begin position="30"/>
        <end position="142"/>
    </location>
</feature>
<reference evidence="3" key="1">
    <citation type="submission" date="2017-09" db="EMBL/GenBank/DDBJ databases">
        <title>Depth-based differentiation of microbial function through sediment-hosted aquifers and enrichment of novel symbionts in the deep terrestrial subsurface.</title>
        <authorList>
            <person name="Probst A.J."/>
            <person name="Ladd B."/>
            <person name="Jarett J.K."/>
            <person name="Geller-Mcgrath D.E."/>
            <person name="Sieber C.M.K."/>
            <person name="Emerson J.B."/>
            <person name="Anantharaman K."/>
            <person name="Thomas B.C."/>
            <person name="Malmstrom R."/>
            <person name="Stieglmeier M."/>
            <person name="Klingl A."/>
            <person name="Woyke T."/>
            <person name="Ryan C.M."/>
            <person name="Banfield J.F."/>
        </authorList>
    </citation>
    <scope>NUCLEOTIDE SEQUENCE [LARGE SCALE GENOMIC DNA]</scope>
</reference>